<dbReference type="SUPFAM" id="SSF56112">
    <property type="entry name" value="Protein kinase-like (PK-like)"/>
    <property type="match status" value="1"/>
</dbReference>
<dbReference type="PANTHER" id="PTHR48016:SF5">
    <property type="entry name" value="MITOGEN-ACTIVATED PROTEIN KINASE KINASE KINASE 5"/>
    <property type="match status" value="1"/>
</dbReference>
<evidence type="ECO:0000256" key="3">
    <source>
        <dbReference type="ARBA" id="ARBA00022679"/>
    </source>
</evidence>
<feature type="binding site" evidence="9">
    <location>
        <position position="427"/>
    </location>
    <ligand>
        <name>ATP</name>
        <dbReference type="ChEBI" id="CHEBI:30616"/>
    </ligand>
</feature>
<comment type="similarity">
    <text evidence="1">Belongs to the protein kinase superfamily. STE Ser/Thr protein kinase family. MAP kinase kinase kinase subfamily.</text>
</comment>
<keyword evidence="5" id="KW-0418">Kinase</keyword>
<organism evidence="12 13">
    <name type="scientific">Camellia sinensis</name>
    <name type="common">Tea plant</name>
    <name type="synonym">Thea sinensis</name>
    <dbReference type="NCBI Taxonomy" id="4442"/>
    <lineage>
        <taxon>Eukaryota</taxon>
        <taxon>Viridiplantae</taxon>
        <taxon>Streptophyta</taxon>
        <taxon>Embryophyta</taxon>
        <taxon>Tracheophyta</taxon>
        <taxon>Spermatophyta</taxon>
        <taxon>Magnoliopsida</taxon>
        <taxon>eudicotyledons</taxon>
        <taxon>Gunneridae</taxon>
        <taxon>Pentapetalae</taxon>
        <taxon>asterids</taxon>
        <taxon>Ericales</taxon>
        <taxon>Theaceae</taxon>
        <taxon>Camellia</taxon>
    </lineage>
</organism>
<feature type="compositionally biased region" description="Basic and acidic residues" evidence="10">
    <location>
        <begin position="9"/>
        <end position="18"/>
    </location>
</feature>
<dbReference type="GO" id="GO:0004709">
    <property type="term" value="F:MAP kinase kinase kinase activity"/>
    <property type="evidence" value="ECO:0007669"/>
    <property type="project" value="UniProtKB-EC"/>
</dbReference>
<evidence type="ECO:0000256" key="10">
    <source>
        <dbReference type="SAM" id="MobiDB-lite"/>
    </source>
</evidence>
<evidence type="ECO:0000256" key="5">
    <source>
        <dbReference type="ARBA" id="ARBA00022777"/>
    </source>
</evidence>
<gene>
    <name evidence="12" type="ORF">HYC85_002429</name>
</gene>
<accession>A0A7J7I885</accession>
<sequence>MVYETSPFLREEKTEKTRLSSQTEAKHKRAPKSRGKARSQDSATSERAQYATSPSAQLVGGQLPMHWWQFSSFSSSSSCKHHCEDDSALRKIFPFRRLGFRSRRRRLTRARNVRYLSDSEVGEPPRLWCSPDQLSPRSSAVLPQPLPLPDLAMLLRHATVESHNSNSIPVNVPLPSPKEPPCSRYGEERERADAAAVTTPTAIPTFESSFASRGFRRNKEHADTQRSRMTPQELSGIERFQESYGINYGINVPISAPASVFSSPAMSPQRSTRDIYPYHYMTPQAFQVWSSPDMPPLDMNVGLRFSYQMYPEKTALSVDNSPLHSPSVSPCRTRSPSGPPSPLHNKLSIEIPIAPRDSNAQANVHPLPLPPGATTPSQQTSVPQVTAKPDSMPKKSQWQKGKLIGRGTFGSVYVASNRETGALCAMKEVELCPDDPKSAESIKQLEQEIKVLSQLKHANIVQYYGSEIIGDRFYIYLEYVHPGSINKYVHEHCGAITECVVRSFTRHILSGLAYLHSTKTIHRDIKGANLLVDSNGVVKLADFGMAKHFVMQLSGPAANLSLKGSPYWMAPELLQSVMQKDVSSDVALAVDIWSLGCTIIEMLNGKPPWSEYEGAAAMFKVMRESPSIPETLSPEGKDFLRSCFCRNPAERPSASMLLEHRFLKNPQQLDVPTCTQALNAMKLTDIALSPRELPSHKLEQLVVSPVAQTNRVKPANNETRQQSDLTAVPRHSPRSTLDALPSLSPPRLSQSTYHPSPTANMPSPTRESAKKNQYLQ</sequence>
<evidence type="ECO:0000259" key="11">
    <source>
        <dbReference type="PROSITE" id="PS50011"/>
    </source>
</evidence>
<feature type="compositionally biased region" description="Polar residues" evidence="10">
    <location>
        <begin position="374"/>
        <end position="384"/>
    </location>
</feature>
<keyword evidence="3" id="KW-0808">Transferase</keyword>
<feature type="region of interest" description="Disordered" evidence="10">
    <location>
        <begin position="317"/>
        <end position="345"/>
    </location>
</feature>
<evidence type="ECO:0000256" key="1">
    <source>
        <dbReference type="ARBA" id="ARBA00006529"/>
    </source>
</evidence>
<feature type="compositionally biased region" description="Low complexity" evidence="10">
    <location>
        <begin position="740"/>
        <end position="749"/>
    </location>
</feature>
<name>A0A7J7I885_CAMSI</name>
<dbReference type="PROSITE" id="PS50011">
    <property type="entry name" value="PROTEIN_KINASE_DOM"/>
    <property type="match status" value="1"/>
</dbReference>
<feature type="compositionally biased region" description="Basic residues" evidence="10">
    <location>
        <begin position="26"/>
        <end position="37"/>
    </location>
</feature>
<protein>
    <recommendedName>
        <fullName evidence="2">mitogen-activated protein kinase kinase kinase</fullName>
        <ecNumber evidence="2">2.7.11.25</ecNumber>
    </recommendedName>
</protein>
<dbReference type="SMART" id="SM00220">
    <property type="entry name" value="S_TKc"/>
    <property type="match status" value="1"/>
</dbReference>
<dbReference type="AlphaFoldDB" id="A0A7J7I885"/>
<feature type="compositionally biased region" description="Polar residues" evidence="10">
    <location>
        <begin position="750"/>
        <end position="776"/>
    </location>
</feature>
<feature type="region of interest" description="Disordered" evidence="10">
    <location>
        <begin position="1"/>
        <end position="55"/>
    </location>
</feature>
<evidence type="ECO:0000256" key="8">
    <source>
        <dbReference type="ARBA" id="ARBA00048329"/>
    </source>
</evidence>
<comment type="caution">
    <text evidence="12">The sequence shown here is derived from an EMBL/GenBank/DDBJ whole genome shotgun (WGS) entry which is preliminary data.</text>
</comment>
<evidence type="ECO:0000256" key="9">
    <source>
        <dbReference type="PROSITE-ProRule" id="PRU10141"/>
    </source>
</evidence>
<comment type="catalytic activity">
    <reaction evidence="7">
        <text>L-threonyl-[protein] + ATP = O-phospho-L-threonyl-[protein] + ADP + H(+)</text>
        <dbReference type="Rhea" id="RHEA:46608"/>
        <dbReference type="Rhea" id="RHEA-COMP:11060"/>
        <dbReference type="Rhea" id="RHEA-COMP:11605"/>
        <dbReference type="ChEBI" id="CHEBI:15378"/>
        <dbReference type="ChEBI" id="CHEBI:30013"/>
        <dbReference type="ChEBI" id="CHEBI:30616"/>
        <dbReference type="ChEBI" id="CHEBI:61977"/>
        <dbReference type="ChEBI" id="CHEBI:456216"/>
        <dbReference type="EC" id="2.7.11.25"/>
    </reaction>
</comment>
<feature type="compositionally biased region" description="Polar residues" evidence="10">
    <location>
        <begin position="709"/>
        <end position="725"/>
    </location>
</feature>
<feature type="compositionally biased region" description="Polar residues" evidence="10">
    <location>
        <begin position="317"/>
        <end position="336"/>
    </location>
</feature>
<dbReference type="Proteomes" id="UP000593564">
    <property type="component" value="Unassembled WGS sequence"/>
</dbReference>
<dbReference type="EMBL" id="JACBKZ010000001">
    <property type="protein sequence ID" value="KAF5961220.1"/>
    <property type="molecule type" value="Genomic_DNA"/>
</dbReference>
<feature type="domain" description="Protein kinase" evidence="11">
    <location>
        <begin position="398"/>
        <end position="663"/>
    </location>
</feature>
<dbReference type="FunFam" id="1.10.510.10:FF:000357">
    <property type="entry name" value="Mitogen-activated protein kinase kinase kinase 5"/>
    <property type="match status" value="1"/>
</dbReference>
<dbReference type="PANTHER" id="PTHR48016">
    <property type="entry name" value="MAP KINASE KINASE KINASE SSK2-RELATED-RELATED"/>
    <property type="match status" value="1"/>
</dbReference>
<dbReference type="InterPro" id="IPR050538">
    <property type="entry name" value="MAP_kinase_kinase_kinase"/>
</dbReference>
<comment type="catalytic activity">
    <reaction evidence="8">
        <text>L-seryl-[protein] + ATP = O-phospho-L-seryl-[protein] + ADP + H(+)</text>
        <dbReference type="Rhea" id="RHEA:17989"/>
        <dbReference type="Rhea" id="RHEA-COMP:9863"/>
        <dbReference type="Rhea" id="RHEA-COMP:11604"/>
        <dbReference type="ChEBI" id="CHEBI:15378"/>
        <dbReference type="ChEBI" id="CHEBI:29999"/>
        <dbReference type="ChEBI" id="CHEBI:30616"/>
        <dbReference type="ChEBI" id="CHEBI:83421"/>
        <dbReference type="ChEBI" id="CHEBI:456216"/>
        <dbReference type="EC" id="2.7.11.25"/>
    </reaction>
</comment>
<feature type="region of interest" description="Disordered" evidence="10">
    <location>
        <begin position="165"/>
        <end position="185"/>
    </location>
</feature>
<dbReference type="GO" id="GO:0005737">
    <property type="term" value="C:cytoplasm"/>
    <property type="evidence" value="ECO:0007669"/>
    <property type="project" value="TreeGrafter"/>
</dbReference>
<reference evidence="12 13" key="2">
    <citation type="submission" date="2020-07" db="EMBL/GenBank/DDBJ databases">
        <title>Genome assembly of wild tea tree DASZ reveals pedigree and selection history of tea varieties.</title>
        <authorList>
            <person name="Zhang W."/>
        </authorList>
    </citation>
    <scope>NUCLEOTIDE SEQUENCE [LARGE SCALE GENOMIC DNA]</scope>
    <source>
        <strain evidence="13">cv. G240</strain>
        <tissue evidence="12">Leaf</tissue>
    </source>
</reference>
<evidence type="ECO:0000256" key="2">
    <source>
        <dbReference type="ARBA" id="ARBA00012406"/>
    </source>
</evidence>
<dbReference type="InterPro" id="IPR017441">
    <property type="entry name" value="Protein_kinase_ATP_BS"/>
</dbReference>
<dbReference type="InterPro" id="IPR000719">
    <property type="entry name" value="Prot_kinase_dom"/>
</dbReference>
<evidence type="ECO:0000313" key="13">
    <source>
        <dbReference type="Proteomes" id="UP000593564"/>
    </source>
</evidence>
<feature type="region of interest" description="Disordered" evidence="10">
    <location>
        <begin position="709"/>
        <end position="776"/>
    </location>
</feature>
<dbReference type="EC" id="2.7.11.25" evidence="2"/>
<keyword evidence="6 9" id="KW-0067">ATP-binding</keyword>
<dbReference type="InterPro" id="IPR011009">
    <property type="entry name" value="Kinase-like_dom_sf"/>
</dbReference>
<dbReference type="PROSITE" id="PS00107">
    <property type="entry name" value="PROTEIN_KINASE_ATP"/>
    <property type="match status" value="1"/>
</dbReference>
<evidence type="ECO:0000313" key="12">
    <source>
        <dbReference type="EMBL" id="KAF5961220.1"/>
    </source>
</evidence>
<evidence type="ECO:0000256" key="4">
    <source>
        <dbReference type="ARBA" id="ARBA00022741"/>
    </source>
</evidence>
<feature type="compositionally biased region" description="Polar residues" evidence="10">
    <location>
        <begin position="40"/>
        <end position="55"/>
    </location>
</feature>
<proteinExistence type="inferred from homology"/>
<dbReference type="Gene3D" id="1.10.510.10">
    <property type="entry name" value="Transferase(Phosphotransferase) domain 1"/>
    <property type="match status" value="1"/>
</dbReference>
<keyword evidence="4 9" id="KW-0547">Nucleotide-binding</keyword>
<evidence type="ECO:0000256" key="7">
    <source>
        <dbReference type="ARBA" id="ARBA00047559"/>
    </source>
</evidence>
<feature type="region of interest" description="Disordered" evidence="10">
    <location>
        <begin position="209"/>
        <end position="232"/>
    </location>
</feature>
<dbReference type="GO" id="GO:0005524">
    <property type="term" value="F:ATP binding"/>
    <property type="evidence" value="ECO:0007669"/>
    <property type="project" value="UniProtKB-UniRule"/>
</dbReference>
<dbReference type="Pfam" id="PF00069">
    <property type="entry name" value="Pkinase"/>
    <property type="match status" value="1"/>
</dbReference>
<keyword evidence="13" id="KW-1185">Reference proteome</keyword>
<reference evidence="13" key="1">
    <citation type="journal article" date="2020" name="Nat. Commun.">
        <title>Genome assembly of wild tea tree DASZ reveals pedigree and selection history of tea varieties.</title>
        <authorList>
            <person name="Zhang W."/>
            <person name="Zhang Y."/>
            <person name="Qiu H."/>
            <person name="Guo Y."/>
            <person name="Wan H."/>
            <person name="Zhang X."/>
            <person name="Scossa F."/>
            <person name="Alseekh S."/>
            <person name="Zhang Q."/>
            <person name="Wang P."/>
            <person name="Xu L."/>
            <person name="Schmidt M.H."/>
            <person name="Jia X."/>
            <person name="Li D."/>
            <person name="Zhu A."/>
            <person name="Guo F."/>
            <person name="Chen W."/>
            <person name="Ni D."/>
            <person name="Usadel B."/>
            <person name="Fernie A.R."/>
            <person name="Wen W."/>
        </authorList>
    </citation>
    <scope>NUCLEOTIDE SEQUENCE [LARGE SCALE GENOMIC DNA]</scope>
    <source>
        <strain evidence="13">cv. G240</strain>
    </source>
</reference>
<feature type="region of interest" description="Disordered" evidence="10">
    <location>
        <begin position="359"/>
        <end position="399"/>
    </location>
</feature>
<evidence type="ECO:0000256" key="6">
    <source>
        <dbReference type="ARBA" id="ARBA00022840"/>
    </source>
</evidence>